<dbReference type="InterPro" id="IPR032386">
    <property type="entry name" value="FlgT_M"/>
</dbReference>
<proteinExistence type="predicted"/>
<feature type="domain" description="Flagellar assembly protein T middle" evidence="3">
    <location>
        <begin position="122"/>
        <end position="280"/>
    </location>
</feature>
<dbReference type="OrthoDB" id="8778507at2"/>
<evidence type="ECO:0000313" key="6">
    <source>
        <dbReference type="Proteomes" id="UP000242469"/>
    </source>
</evidence>
<name>A0A1H4EYG4_9GAMM</name>
<dbReference type="EMBL" id="FNRJ01000009">
    <property type="protein sequence ID" value="SEA89302.1"/>
    <property type="molecule type" value="Genomic_DNA"/>
</dbReference>
<dbReference type="Pfam" id="PF16538">
    <property type="entry name" value="FlgT_C"/>
    <property type="match status" value="1"/>
</dbReference>
<accession>A0A1H4EYG4</accession>
<feature type="chain" id="PRO_5017239243" evidence="1">
    <location>
        <begin position="22"/>
        <end position="402"/>
    </location>
</feature>
<dbReference type="InterPro" id="IPR038165">
    <property type="entry name" value="FlgT_C_sf"/>
</dbReference>
<keyword evidence="6" id="KW-1185">Reference proteome</keyword>
<dbReference type="Gene3D" id="3.30.1660.40">
    <property type="entry name" value="FlgT, N-terminal domain"/>
    <property type="match status" value="1"/>
</dbReference>
<keyword evidence="5" id="KW-0282">Flagellum</keyword>
<evidence type="ECO:0000259" key="3">
    <source>
        <dbReference type="Pfam" id="PF16539"/>
    </source>
</evidence>
<keyword evidence="1" id="KW-0732">Signal</keyword>
<dbReference type="Gene3D" id="3.40.50.10610">
    <property type="entry name" value="ABC-type transport auxiliary lipoprotein component"/>
    <property type="match status" value="1"/>
</dbReference>
<keyword evidence="5" id="KW-0969">Cilium</keyword>
<dbReference type="Pfam" id="PF16539">
    <property type="entry name" value="FlgT_M"/>
    <property type="match status" value="1"/>
</dbReference>
<dbReference type="RefSeq" id="WP_091826870.1">
    <property type="nucleotide sequence ID" value="NZ_FNRJ01000009.1"/>
</dbReference>
<dbReference type="InterPro" id="IPR032370">
    <property type="entry name" value="FlgT_N"/>
</dbReference>
<evidence type="ECO:0000259" key="2">
    <source>
        <dbReference type="Pfam" id="PF16538"/>
    </source>
</evidence>
<feature type="signal peptide" evidence="1">
    <location>
        <begin position="1"/>
        <end position="21"/>
    </location>
</feature>
<dbReference type="STRING" id="1122198.SAMN02745729_109110"/>
<dbReference type="Proteomes" id="UP000242469">
    <property type="component" value="Unassembled WGS sequence"/>
</dbReference>
<dbReference type="InterPro" id="IPR038180">
    <property type="entry name" value="FlgT_N_sf"/>
</dbReference>
<dbReference type="Pfam" id="PF16548">
    <property type="entry name" value="FlgT_N"/>
    <property type="match status" value="1"/>
</dbReference>
<protein>
    <submittedName>
        <fullName evidence="5">Flagellar assembly protein T, N-terminal domain</fullName>
    </submittedName>
</protein>
<evidence type="ECO:0000256" key="1">
    <source>
        <dbReference type="SAM" id="SignalP"/>
    </source>
</evidence>
<keyword evidence="5" id="KW-0966">Cell projection</keyword>
<feature type="domain" description="Flagellar assembly protein T C-terminal" evidence="2">
    <location>
        <begin position="326"/>
        <end position="400"/>
    </location>
</feature>
<dbReference type="InterPro" id="IPR032388">
    <property type="entry name" value="FlgT_C"/>
</dbReference>
<organism evidence="5 6">
    <name type="scientific">Marinobacterium iners DSM 11526</name>
    <dbReference type="NCBI Taxonomy" id="1122198"/>
    <lineage>
        <taxon>Bacteria</taxon>
        <taxon>Pseudomonadati</taxon>
        <taxon>Pseudomonadota</taxon>
        <taxon>Gammaproteobacteria</taxon>
        <taxon>Oceanospirillales</taxon>
        <taxon>Oceanospirillaceae</taxon>
        <taxon>Marinobacterium</taxon>
    </lineage>
</organism>
<sequence length="402" mass="44857">MLTRLCRLLLLCLTLAIPHVAAITIEAEGSAPIINNDLDRARELAVSRAREQASLQGSAWISTTQEVRDGILEIDNMRINSLTQLNNIRIIDEYIRGSQLTVRILAEVEAEAGCANGQPPLAYRKTIAIGGFSLARPADASHGNLQGIQQGLATIISQSLQQSTLNVIDRGNLQLMGNQDQPPQQLSEGALSRHLNHAQQQQTQFLVTGIIRDLSLHNPAGPRPPNILLDTYRRLDFASSKHLRNFVLDLYIFDTFTGQMMWQQPFATAGRWNRPVHEKTGFGSPLFWQQDFGQKVEATLQEISRYIDETLMCEPFRSSITRTEGNEAWIGAGSLAGLKPGDRLSVYRLYTHYDANQMPVSELRNTRQTLTLEDVQPTMSRGRLPADSNTLNIQQDDIVIAH</sequence>
<evidence type="ECO:0000313" key="5">
    <source>
        <dbReference type="EMBL" id="SEA89302.1"/>
    </source>
</evidence>
<reference evidence="6" key="1">
    <citation type="submission" date="2016-10" db="EMBL/GenBank/DDBJ databases">
        <authorList>
            <person name="Varghese N."/>
            <person name="Submissions S."/>
        </authorList>
    </citation>
    <scope>NUCLEOTIDE SEQUENCE [LARGE SCALE GENOMIC DNA]</scope>
    <source>
        <strain evidence="6">DSM 11526</strain>
    </source>
</reference>
<feature type="domain" description="Flagellar assembly protein T N-terminal" evidence="4">
    <location>
        <begin position="24"/>
        <end position="108"/>
    </location>
</feature>
<gene>
    <name evidence="5" type="ORF">SAMN02745729_109110</name>
</gene>
<evidence type="ECO:0000259" key="4">
    <source>
        <dbReference type="Pfam" id="PF16548"/>
    </source>
</evidence>
<dbReference type="Gene3D" id="2.40.10.410">
    <property type="entry name" value="FlgT, C-terminal domain"/>
    <property type="match status" value="1"/>
</dbReference>
<dbReference type="AlphaFoldDB" id="A0A1H4EYG4"/>